<dbReference type="PANTHER" id="PTHR33744:SF1">
    <property type="entry name" value="DNA-BINDING TRANSCRIPTIONAL ACTIVATOR ADER"/>
    <property type="match status" value="1"/>
</dbReference>
<dbReference type="InterPro" id="IPR012914">
    <property type="entry name" value="PucR_dom"/>
</dbReference>
<evidence type="ECO:0000313" key="4">
    <source>
        <dbReference type="EMBL" id="TWE20497.1"/>
    </source>
</evidence>
<dbReference type="InterPro" id="IPR051448">
    <property type="entry name" value="CdaR-like_regulators"/>
</dbReference>
<protein>
    <submittedName>
        <fullName evidence="4">PucR-like helix-turn-helix protein</fullName>
    </submittedName>
</protein>
<organism evidence="4 5">
    <name type="scientific">Kitasatospora atroaurantiaca</name>
    <dbReference type="NCBI Taxonomy" id="285545"/>
    <lineage>
        <taxon>Bacteria</taxon>
        <taxon>Bacillati</taxon>
        <taxon>Actinomycetota</taxon>
        <taxon>Actinomycetes</taxon>
        <taxon>Kitasatosporales</taxon>
        <taxon>Streptomycetaceae</taxon>
        <taxon>Kitasatospora</taxon>
    </lineage>
</organism>
<feature type="domain" description="PucR C-terminal helix-turn-helix" evidence="3">
    <location>
        <begin position="345"/>
        <end position="400"/>
    </location>
</feature>
<reference evidence="4 5" key="1">
    <citation type="submission" date="2019-06" db="EMBL/GenBank/DDBJ databases">
        <title>Sequencing the genomes of 1000 actinobacteria strains.</title>
        <authorList>
            <person name="Klenk H.-P."/>
        </authorList>
    </citation>
    <scope>NUCLEOTIDE SEQUENCE [LARGE SCALE GENOMIC DNA]</scope>
    <source>
        <strain evidence="4 5">DSM 41649</strain>
    </source>
</reference>
<dbReference type="PANTHER" id="PTHR33744">
    <property type="entry name" value="CARBOHYDRATE DIACID REGULATOR"/>
    <property type="match status" value="1"/>
</dbReference>
<dbReference type="Pfam" id="PF13556">
    <property type="entry name" value="HTH_30"/>
    <property type="match status" value="1"/>
</dbReference>
<dbReference type="EMBL" id="VIVR01000001">
    <property type="protein sequence ID" value="TWE20497.1"/>
    <property type="molecule type" value="Genomic_DNA"/>
</dbReference>
<feature type="region of interest" description="Disordered" evidence="1">
    <location>
        <begin position="410"/>
        <end position="448"/>
    </location>
</feature>
<dbReference type="OrthoDB" id="2973014at2"/>
<sequence length="448" mass="47310">MTALTLREILAFDVLGPASPVLLAGRAALDRPVRWVHSSEVYEGYAFLYGGELLLTNGYGLAHTSAEQQRTYVRELAARGVAAVFIEVGRALPTMPEAVVAESERVGLPLVALRRVVPFVRIAEAVNTAIVSLSLAERTTRRYRDTAHTAPGADRAAHAAALLADLADAVPVGRAEAAARAELAGFRAAPGTRLIGLAARELPEPALRQAAQGPVLLAELPGALLALIGVPPGPDAVRAVRTALLEAAPAGAVVGLGPAVPAEAGWDRYGETLREARTTLELAVTVPPAEPGSAARSGEAFVTSARALTLERELTRSGGPERWARLADDALGPLLAWEARHPSDLVRTLEVHLRNGCSPTRTAALLHIGRQSLYQRLERIELLLGTEVDDPDLQGELLLATCAHRLLRAGQREGANPGTRRSPAYSRAVSTKPTTQVRSPIEGAALAT</sequence>
<evidence type="ECO:0000259" key="2">
    <source>
        <dbReference type="Pfam" id="PF07905"/>
    </source>
</evidence>
<dbReference type="InterPro" id="IPR042070">
    <property type="entry name" value="PucR_C-HTH_sf"/>
</dbReference>
<dbReference type="InterPro" id="IPR025736">
    <property type="entry name" value="PucR_C-HTH_dom"/>
</dbReference>
<evidence type="ECO:0000259" key="3">
    <source>
        <dbReference type="Pfam" id="PF13556"/>
    </source>
</evidence>
<proteinExistence type="predicted"/>
<comment type="caution">
    <text evidence="4">The sequence shown here is derived from an EMBL/GenBank/DDBJ whole genome shotgun (WGS) entry which is preliminary data.</text>
</comment>
<dbReference type="AlphaFoldDB" id="A0A561EY42"/>
<feature type="compositionally biased region" description="Polar residues" evidence="1">
    <location>
        <begin position="428"/>
        <end position="438"/>
    </location>
</feature>
<dbReference type="Pfam" id="PF07905">
    <property type="entry name" value="PucR"/>
    <property type="match status" value="1"/>
</dbReference>
<accession>A0A561EY42</accession>
<name>A0A561EY42_9ACTN</name>
<keyword evidence="5" id="KW-1185">Reference proteome</keyword>
<evidence type="ECO:0000256" key="1">
    <source>
        <dbReference type="SAM" id="MobiDB-lite"/>
    </source>
</evidence>
<dbReference type="Proteomes" id="UP000318416">
    <property type="component" value="Unassembled WGS sequence"/>
</dbReference>
<evidence type="ECO:0000313" key="5">
    <source>
        <dbReference type="Proteomes" id="UP000318416"/>
    </source>
</evidence>
<dbReference type="Gene3D" id="1.10.10.2840">
    <property type="entry name" value="PucR C-terminal helix-turn-helix domain"/>
    <property type="match status" value="1"/>
</dbReference>
<feature type="domain" description="Purine catabolism PurC-like" evidence="2">
    <location>
        <begin position="8"/>
        <end position="130"/>
    </location>
</feature>
<gene>
    <name evidence="4" type="ORF">FB465_5651</name>
</gene>
<dbReference type="RefSeq" id="WP_145794888.1">
    <property type="nucleotide sequence ID" value="NZ_BAAABR010000047.1"/>
</dbReference>